<comment type="caution">
    <text evidence="2">The sequence shown here is derived from an EMBL/GenBank/DDBJ whole genome shotgun (WGS) entry which is preliminary data.</text>
</comment>
<dbReference type="PANTHER" id="PTHR19303:SF73">
    <property type="entry name" value="PROTEIN PDC2"/>
    <property type="match status" value="1"/>
</dbReference>
<accession>A0ABM8VX73</accession>
<evidence type="ECO:0000313" key="3">
    <source>
        <dbReference type="Proteomes" id="UP000789901"/>
    </source>
</evidence>
<dbReference type="EMBL" id="CAJVQB010000126">
    <property type="protein sequence ID" value="CAG8469102.1"/>
    <property type="molecule type" value="Genomic_DNA"/>
</dbReference>
<sequence length="356" mass="41052">MPNDKKEKLISKSHEEIAAEFQCDRSTVSKILKQKQWSDVREVSKNANALKTTGPKFPQIEQALGMWIGTAEQRQLILTGEVIRQKALEFAALLEVPENGTEKIKPLVINKSCMPLAFRHEGITSHNQLPVDYYYNEKAWMQRRILLLVDNATSHKVDNLEDYPNICAIRLVKAVWEAISTETLKNCWCHTRILPHQHLVKVFPGLELAPNEDPEAQIIQIPEIITAQHEAQEVIDLTEDTNLQQLTQDYLDDDEPIETEEVLDDERIIEFVKNPVVNDNKSDEQVDEEPKITFAEAKSSLNQLLTFIRQQSFQTDSFIKENDEAFFYDFLSRTHRASTKFTKQSTLEHLIICEHT</sequence>
<feature type="domain" description="DDE-1" evidence="1">
    <location>
        <begin position="93"/>
        <end position="146"/>
    </location>
</feature>
<evidence type="ECO:0000313" key="2">
    <source>
        <dbReference type="EMBL" id="CAG8469102.1"/>
    </source>
</evidence>
<name>A0ABM8VX73_GIGMA</name>
<dbReference type="InterPro" id="IPR009057">
    <property type="entry name" value="Homeodomain-like_sf"/>
</dbReference>
<dbReference type="InterPro" id="IPR004875">
    <property type="entry name" value="DDE_SF_endonuclease_dom"/>
</dbReference>
<evidence type="ECO:0000259" key="1">
    <source>
        <dbReference type="Pfam" id="PF03184"/>
    </source>
</evidence>
<dbReference type="Pfam" id="PF03184">
    <property type="entry name" value="DDE_1"/>
    <property type="match status" value="1"/>
</dbReference>
<keyword evidence="3" id="KW-1185">Reference proteome</keyword>
<dbReference type="InterPro" id="IPR050863">
    <property type="entry name" value="CenT-Element_Derived"/>
</dbReference>
<reference evidence="2 3" key="1">
    <citation type="submission" date="2021-06" db="EMBL/GenBank/DDBJ databases">
        <authorList>
            <person name="Kallberg Y."/>
            <person name="Tangrot J."/>
            <person name="Rosling A."/>
        </authorList>
    </citation>
    <scope>NUCLEOTIDE SEQUENCE [LARGE SCALE GENOMIC DNA]</scope>
    <source>
        <strain evidence="2 3">120-4 pot B 10/14</strain>
    </source>
</reference>
<dbReference type="Proteomes" id="UP000789901">
    <property type="component" value="Unassembled WGS sequence"/>
</dbReference>
<dbReference type="Gene3D" id="1.10.10.60">
    <property type="entry name" value="Homeodomain-like"/>
    <property type="match status" value="2"/>
</dbReference>
<protein>
    <submittedName>
        <fullName evidence="2">6958_t:CDS:1</fullName>
    </submittedName>
</protein>
<gene>
    <name evidence="2" type="ORF">GMARGA_LOCUS687</name>
</gene>
<organism evidence="2 3">
    <name type="scientific">Gigaspora margarita</name>
    <dbReference type="NCBI Taxonomy" id="4874"/>
    <lineage>
        <taxon>Eukaryota</taxon>
        <taxon>Fungi</taxon>
        <taxon>Fungi incertae sedis</taxon>
        <taxon>Mucoromycota</taxon>
        <taxon>Glomeromycotina</taxon>
        <taxon>Glomeromycetes</taxon>
        <taxon>Diversisporales</taxon>
        <taxon>Gigasporaceae</taxon>
        <taxon>Gigaspora</taxon>
    </lineage>
</organism>
<proteinExistence type="predicted"/>
<dbReference type="SUPFAM" id="SSF46689">
    <property type="entry name" value="Homeodomain-like"/>
    <property type="match status" value="1"/>
</dbReference>
<dbReference type="PANTHER" id="PTHR19303">
    <property type="entry name" value="TRANSPOSON"/>
    <property type="match status" value="1"/>
</dbReference>